<dbReference type="EMBL" id="CADCTY010002003">
    <property type="protein sequence ID" value="CAA9399192.1"/>
    <property type="molecule type" value="Genomic_DNA"/>
</dbReference>
<accession>A0A6J4NYM6</accession>
<evidence type="ECO:0000313" key="1">
    <source>
        <dbReference type="EMBL" id="CAA9399192.1"/>
    </source>
</evidence>
<reference evidence="1" key="1">
    <citation type="submission" date="2020-02" db="EMBL/GenBank/DDBJ databases">
        <authorList>
            <person name="Meier V. D."/>
        </authorList>
    </citation>
    <scope>NUCLEOTIDE SEQUENCE</scope>
    <source>
        <strain evidence="1">AVDCRST_MAG94</strain>
    </source>
</reference>
<organism evidence="1">
    <name type="scientific">uncultured Leptolyngbya sp</name>
    <dbReference type="NCBI Taxonomy" id="332963"/>
    <lineage>
        <taxon>Bacteria</taxon>
        <taxon>Bacillati</taxon>
        <taxon>Cyanobacteriota</taxon>
        <taxon>Cyanophyceae</taxon>
        <taxon>Leptolyngbyales</taxon>
        <taxon>Leptolyngbyaceae</taxon>
        <taxon>Leptolyngbya group</taxon>
        <taxon>Leptolyngbya</taxon>
        <taxon>environmental samples</taxon>
    </lineage>
</organism>
<gene>
    <name evidence="1" type="ORF">AVDCRST_MAG94-5816</name>
</gene>
<proteinExistence type="predicted"/>
<name>A0A6J4NYM6_9CYAN</name>
<dbReference type="AlphaFoldDB" id="A0A6J4NYM6"/>
<protein>
    <submittedName>
        <fullName evidence="1">Uncharacterized protein</fullName>
    </submittedName>
</protein>
<sequence>MKKKEMFAVTFTANRLPVTGGYKLGRRYLIPSFPDVSKWLRNLNHQGAEVPIFPGEHETGSGD</sequence>